<keyword evidence="3" id="KW-1185">Reference proteome</keyword>
<dbReference type="PRINTS" id="PR00114">
    <property type="entry name" value="STPHPHTASE"/>
</dbReference>
<protein>
    <submittedName>
        <fullName evidence="4">Serine/threonine specific protein phosphatases domain-containing protein</fullName>
    </submittedName>
</protein>
<dbReference type="GO" id="GO:0005737">
    <property type="term" value="C:cytoplasm"/>
    <property type="evidence" value="ECO:0007669"/>
    <property type="project" value="TreeGrafter"/>
</dbReference>
<dbReference type="GO" id="GO:0004722">
    <property type="term" value="F:protein serine/threonine phosphatase activity"/>
    <property type="evidence" value="ECO:0007669"/>
    <property type="project" value="TreeGrafter"/>
</dbReference>
<feature type="domain" description="Aldehyde oxidase/xanthine dehydrogenase a/b hammerhead" evidence="2">
    <location>
        <begin position="65"/>
        <end position="129"/>
    </location>
</feature>
<evidence type="ECO:0000259" key="2">
    <source>
        <dbReference type="SMART" id="SM01008"/>
    </source>
</evidence>
<evidence type="ECO:0000259" key="1">
    <source>
        <dbReference type="SMART" id="SM00156"/>
    </source>
</evidence>
<dbReference type="SMART" id="SM01008">
    <property type="entry name" value="Ald_Xan_dh_C"/>
    <property type="match status" value="1"/>
</dbReference>
<dbReference type="PANTHER" id="PTHR11668">
    <property type="entry name" value="SERINE/THREONINE PROTEIN PHOSPHATASE"/>
    <property type="match status" value="1"/>
</dbReference>
<dbReference type="InterPro" id="IPR000674">
    <property type="entry name" value="Ald_Oxase/Xan_DH_a/b"/>
</dbReference>
<sequence length="217" mass="24521">MRGETRILFFLYYKISEISIDEPVGEPQLEHFTSTQIYHDVPEDQPAHDPVGRPIMHQSGEKHVTGEALYSCDLQYPDMLYMAFVCSPVAAGTIDYVDITEALELPGVVSYIDHNDICVALDLMWSDPGADTCCNWQFNKLRNASWMFGTETVKEFCRLMNIDLIVRAHEVCRNGHMFYCDKLLCTVFSAPNYCGSDGNCASVMKVSADLTFSFIIL</sequence>
<dbReference type="SUPFAM" id="SSF54665">
    <property type="entry name" value="CO dehydrogenase molybdoprotein N-domain-like"/>
    <property type="match status" value="1"/>
</dbReference>
<proteinExistence type="predicted"/>
<evidence type="ECO:0000313" key="3">
    <source>
        <dbReference type="Proteomes" id="UP000887578"/>
    </source>
</evidence>
<dbReference type="InterPro" id="IPR029052">
    <property type="entry name" value="Metallo-depent_PP-like"/>
</dbReference>
<dbReference type="Proteomes" id="UP000887578">
    <property type="component" value="Unplaced"/>
</dbReference>
<organism evidence="3 4">
    <name type="scientific">Panagrolaimus davidi</name>
    <dbReference type="NCBI Taxonomy" id="227884"/>
    <lineage>
        <taxon>Eukaryota</taxon>
        <taxon>Metazoa</taxon>
        <taxon>Ecdysozoa</taxon>
        <taxon>Nematoda</taxon>
        <taxon>Chromadorea</taxon>
        <taxon>Rhabditida</taxon>
        <taxon>Tylenchina</taxon>
        <taxon>Panagrolaimomorpha</taxon>
        <taxon>Panagrolaimoidea</taxon>
        <taxon>Panagrolaimidae</taxon>
        <taxon>Panagrolaimus</taxon>
    </lineage>
</organism>
<dbReference type="Gene3D" id="3.60.21.10">
    <property type="match status" value="1"/>
</dbReference>
<dbReference type="Pfam" id="PF01315">
    <property type="entry name" value="Ald_Xan_dh_C"/>
    <property type="match status" value="1"/>
</dbReference>
<dbReference type="WBParaSite" id="PDA_v2.g12074.t1">
    <property type="protein sequence ID" value="PDA_v2.g12074.t1"/>
    <property type="gene ID" value="PDA_v2.g12074"/>
</dbReference>
<dbReference type="SMART" id="SM00156">
    <property type="entry name" value="PP2Ac"/>
    <property type="match status" value="1"/>
</dbReference>
<name>A0A914P451_9BILA</name>
<reference evidence="4" key="1">
    <citation type="submission" date="2022-11" db="UniProtKB">
        <authorList>
            <consortium name="WormBaseParasite"/>
        </authorList>
    </citation>
    <scope>IDENTIFICATION</scope>
</reference>
<dbReference type="PANTHER" id="PTHR11668:SF285">
    <property type="entry name" value="SERINE_THREONINE-PROTEIN PHOSPHATASE-RELATED"/>
    <property type="match status" value="1"/>
</dbReference>
<evidence type="ECO:0000313" key="4">
    <source>
        <dbReference type="WBParaSite" id="PDA_v2.g12074.t1"/>
    </source>
</evidence>
<dbReference type="AlphaFoldDB" id="A0A914P451"/>
<dbReference type="InterPro" id="IPR050341">
    <property type="entry name" value="PP1_catalytic_subunit"/>
</dbReference>
<dbReference type="SUPFAM" id="SSF56300">
    <property type="entry name" value="Metallo-dependent phosphatases"/>
    <property type="match status" value="1"/>
</dbReference>
<dbReference type="GO" id="GO:0005634">
    <property type="term" value="C:nucleus"/>
    <property type="evidence" value="ECO:0007669"/>
    <property type="project" value="TreeGrafter"/>
</dbReference>
<dbReference type="InterPro" id="IPR036856">
    <property type="entry name" value="Ald_Oxase/Xan_DH_a/b_sf"/>
</dbReference>
<dbReference type="InterPro" id="IPR006186">
    <property type="entry name" value="Ser/Thr-sp_prot-phosphatase"/>
</dbReference>
<accession>A0A914P451</accession>
<feature type="domain" description="Serine/threonine specific protein phosphatases" evidence="1">
    <location>
        <begin position="41"/>
        <end position="217"/>
    </location>
</feature>